<organism evidence="2 3">
    <name type="scientific">Geosmithia morbida</name>
    <dbReference type="NCBI Taxonomy" id="1094350"/>
    <lineage>
        <taxon>Eukaryota</taxon>
        <taxon>Fungi</taxon>
        <taxon>Dikarya</taxon>
        <taxon>Ascomycota</taxon>
        <taxon>Pezizomycotina</taxon>
        <taxon>Sordariomycetes</taxon>
        <taxon>Hypocreomycetidae</taxon>
        <taxon>Hypocreales</taxon>
        <taxon>Bionectriaceae</taxon>
        <taxon>Geosmithia</taxon>
    </lineage>
</organism>
<evidence type="ECO:0000313" key="3">
    <source>
        <dbReference type="Proteomes" id="UP000749293"/>
    </source>
</evidence>
<name>A0A9P4YW14_9HYPO</name>
<evidence type="ECO:0000256" key="1">
    <source>
        <dbReference type="SAM" id="MobiDB-lite"/>
    </source>
</evidence>
<keyword evidence="3" id="KW-1185">Reference proteome</keyword>
<proteinExistence type="predicted"/>
<dbReference type="GeneID" id="55973286"/>
<sequence>MSESFKPIDVVVPSTSYVDEMEERLQLARYCRDQVRQCDPELASYELNFMQLSVILTIDMHDLRNLSTSPGLVLYSVMGHTEMFLSAARAKTRVQEPTLVVDVSVEEPSEDPSTLIPAEAESSSNAAKRARSEEHAEGGAGGGSPPLPPPGAQGAPRGPWGGQARRAAEVKLV</sequence>
<comment type="caution">
    <text evidence="2">The sequence shown here is derived from an EMBL/GenBank/DDBJ whole genome shotgun (WGS) entry which is preliminary data.</text>
</comment>
<evidence type="ECO:0000313" key="2">
    <source>
        <dbReference type="EMBL" id="KAF4122756.1"/>
    </source>
</evidence>
<dbReference type="Proteomes" id="UP000749293">
    <property type="component" value="Unassembled WGS sequence"/>
</dbReference>
<feature type="compositionally biased region" description="Low complexity" evidence="1">
    <location>
        <begin position="152"/>
        <end position="165"/>
    </location>
</feature>
<feature type="region of interest" description="Disordered" evidence="1">
    <location>
        <begin position="102"/>
        <end position="173"/>
    </location>
</feature>
<dbReference type="AlphaFoldDB" id="A0A9P4YW14"/>
<accession>A0A9P4YW14</accession>
<gene>
    <name evidence="2" type="ORF">GMORB2_7063</name>
</gene>
<reference evidence="2" key="1">
    <citation type="submission" date="2020-03" db="EMBL/GenBank/DDBJ databases">
        <title>Site-based positive gene gene selection in Geosmithia morbida across the United States reveals a broad range of putative effectors and factors for local host and environmental adapation.</title>
        <authorList>
            <person name="Onufrak A."/>
            <person name="Murdoch R.W."/>
            <person name="Gazis R."/>
            <person name="Huff M."/>
            <person name="Staton M."/>
            <person name="Klingeman W."/>
            <person name="Hadziabdic D."/>
        </authorList>
    </citation>
    <scope>NUCLEOTIDE SEQUENCE</scope>
    <source>
        <strain evidence="2">1262</strain>
    </source>
</reference>
<dbReference type="RefSeq" id="XP_035321408.1">
    <property type="nucleotide sequence ID" value="XM_035469028.1"/>
</dbReference>
<protein>
    <submittedName>
        <fullName evidence="2">Uncharacterized protein</fullName>
    </submittedName>
</protein>
<dbReference type="EMBL" id="JAANYQ010000008">
    <property type="protein sequence ID" value="KAF4122756.1"/>
    <property type="molecule type" value="Genomic_DNA"/>
</dbReference>